<dbReference type="OrthoDB" id="261155at2"/>
<comment type="caution">
    <text evidence="8">The sequence shown here is derived from an EMBL/GenBank/DDBJ whole genome shotgun (WGS) entry which is preliminary data.</text>
</comment>
<evidence type="ECO:0000256" key="2">
    <source>
        <dbReference type="ARBA" id="ARBA00022475"/>
    </source>
</evidence>
<feature type="transmembrane region" description="Helical" evidence="6">
    <location>
        <begin position="251"/>
        <end position="271"/>
    </location>
</feature>
<feature type="transmembrane region" description="Helical" evidence="6">
    <location>
        <begin position="283"/>
        <end position="303"/>
    </location>
</feature>
<dbReference type="InterPro" id="IPR018076">
    <property type="entry name" value="T2SS_GspF_dom"/>
</dbReference>
<evidence type="ECO:0000313" key="9">
    <source>
        <dbReference type="Proteomes" id="UP000237819"/>
    </source>
</evidence>
<keyword evidence="3 6" id="KW-0812">Transmembrane</keyword>
<keyword evidence="2" id="KW-1003">Cell membrane</keyword>
<gene>
    <name evidence="8" type="ORF">C5Y93_25575</name>
</gene>
<dbReference type="PANTHER" id="PTHR35007">
    <property type="entry name" value="INTEGRAL MEMBRANE PROTEIN-RELATED"/>
    <property type="match status" value="1"/>
</dbReference>
<feature type="domain" description="Type II secretion system protein GspF" evidence="7">
    <location>
        <begin position="143"/>
        <end position="268"/>
    </location>
</feature>
<evidence type="ECO:0000256" key="3">
    <source>
        <dbReference type="ARBA" id="ARBA00022692"/>
    </source>
</evidence>
<dbReference type="GO" id="GO:0005886">
    <property type="term" value="C:plasma membrane"/>
    <property type="evidence" value="ECO:0007669"/>
    <property type="project" value="UniProtKB-SubCell"/>
</dbReference>
<dbReference type="Proteomes" id="UP000237819">
    <property type="component" value="Unassembled WGS sequence"/>
</dbReference>
<evidence type="ECO:0000259" key="7">
    <source>
        <dbReference type="Pfam" id="PF00482"/>
    </source>
</evidence>
<feature type="transmembrane region" description="Helical" evidence="6">
    <location>
        <begin position="79"/>
        <end position="102"/>
    </location>
</feature>
<evidence type="ECO:0000313" key="8">
    <source>
        <dbReference type="EMBL" id="PQO43084.1"/>
    </source>
</evidence>
<evidence type="ECO:0000256" key="4">
    <source>
        <dbReference type="ARBA" id="ARBA00022989"/>
    </source>
</evidence>
<feature type="transmembrane region" description="Helical" evidence="6">
    <location>
        <begin position="108"/>
        <end position="127"/>
    </location>
</feature>
<dbReference type="InterPro" id="IPR042094">
    <property type="entry name" value="T2SS_GspF_sf"/>
</dbReference>
<accession>A0A2S8GGA7</accession>
<evidence type="ECO:0000256" key="1">
    <source>
        <dbReference type="ARBA" id="ARBA00004651"/>
    </source>
</evidence>
<feature type="transmembrane region" description="Helical" evidence="6">
    <location>
        <begin position="12"/>
        <end position="29"/>
    </location>
</feature>
<protein>
    <recommendedName>
        <fullName evidence="7">Type II secretion system protein GspF domain-containing protein</fullName>
    </recommendedName>
</protein>
<evidence type="ECO:0000256" key="6">
    <source>
        <dbReference type="SAM" id="Phobius"/>
    </source>
</evidence>
<proteinExistence type="predicted"/>
<dbReference type="Pfam" id="PF00482">
    <property type="entry name" value="T2SSF"/>
    <property type="match status" value="1"/>
</dbReference>
<keyword evidence="5 6" id="KW-0472">Membrane</keyword>
<sequence>MLENLDPNIAAVVIFAGVASIAAFIFFAVKELAFGGESGSTTSVGLRQFPPRRTSEEGASVGEFDHWLTRTLYLSGVDFGPAMAVTLLIAVGMTCGVAAFVITEDPLVTGLALVLGILAGLGVLIWIKNRRLQAFQQQFPGALELIARAVRAGESFEQAIHLVGETSEDPIGIEFRRCAKQLDVGLSVPTAMEGMADRVELMDVKIFATTIAVHRESGGALPETLDRLAAVIRDRMAYHRQLRSITSAGRMSATIISLLAPLLLMFFLLFQPEYFSEFFSHPWGRYLLLFAFISEALGLYFVYRLVRADY</sequence>
<evidence type="ECO:0000256" key="5">
    <source>
        <dbReference type="ARBA" id="ARBA00023136"/>
    </source>
</evidence>
<dbReference type="Gene3D" id="1.20.81.30">
    <property type="entry name" value="Type II secretion system (T2SS), domain F"/>
    <property type="match status" value="1"/>
</dbReference>
<dbReference type="EMBL" id="PUHZ01000024">
    <property type="protein sequence ID" value="PQO43084.1"/>
    <property type="molecule type" value="Genomic_DNA"/>
</dbReference>
<keyword evidence="4 6" id="KW-1133">Transmembrane helix</keyword>
<comment type="subcellular location">
    <subcellularLocation>
        <location evidence="1">Cell membrane</location>
        <topology evidence="1">Multi-pass membrane protein</topology>
    </subcellularLocation>
</comment>
<reference evidence="8 9" key="1">
    <citation type="submission" date="2018-02" db="EMBL/GenBank/DDBJ databases">
        <title>Comparative genomes isolates from brazilian mangrove.</title>
        <authorList>
            <person name="Araujo J.E."/>
            <person name="Taketani R.G."/>
            <person name="Silva M.C.P."/>
            <person name="Loureco M.V."/>
            <person name="Andreote F.D."/>
        </authorList>
    </citation>
    <scope>NUCLEOTIDE SEQUENCE [LARGE SCALE GENOMIC DNA]</scope>
    <source>
        <strain evidence="8 9">Nap-Phe MGV</strain>
    </source>
</reference>
<dbReference type="PANTHER" id="PTHR35007:SF1">
    <property type="entry name" value="PILUS ASSEMBLY PROTEIN"/>
    <property type="match status" value="1"/>
</dbReference>
<dbReference type="RefSeq" id="WP_105338296.1">
    <property type="nucleotide sequence ID" value="NZ_PUHZ01000024.1"/>
</dbReference>
<dbReference type="AlphaFoldDB" id="A0A2S8GGA7"/>
<organism evidence="8 9">
    <name type="scientific">Blastopirellula marina</name>
    <dbReference type="NCBI Taxonomy" id="124"/>
    <lineage>
        <taxon>Bacteria</taxon>
        <taxon>Pseudomonadati</taxon>
        <taxon>Planctomycetota</taxon>
        <taxon>Planctomycetia</taxon>
        <taxon>Pirellulales</taxon>
        <taxon>Pirellulaceae</taxon>
        <taxon>Blastopirellula</taxon>
    </lineage>
</organism>
<name>A0A2S8GGA7_9BACT</name>